<dbReference type="InterPro" id="IPR045865">
    <property type="entry name" value="ACT-like_dom_sf"/>
</dbReference>
<feature type="domain" description="CBS" evidence="3">
    <location>
        <begin position="7"/>
        <end position="65"/>
    </location>
</feature>
<evidence type="ECO:0000256" key="2">
    <source>
        <dbReference type="PROSITE-ProRule" id="PRU00703"/>
    </source>
</evidence>
<dbReference type="Proteomes" id="UP000605201">
    <property type="component" value="Unassembled WGS sequence"/>
</dbReference>
<dbReference type="InterPro" id="IPR000644">
    <property type="entry name" value="CBS_dom"/>
</dbReference>
<feature type="domain" description="CBS" evidence="3">
    <location>
        <begin position="71"/>
        <end position="130"/>
    </location>
</feature>
<dbReference type="InterPro" id="IPR046342">
    <property type="entry name" value="CBS_dom_sf"/>
</dbReference>
<keyword evidence="2" id="KW-0129">CBS domain</keyword>
<organism evidence="4 5">
    <name type="scientific">Candidatus Desulfatibia vada</name>
    <dbReference type="NCBI Taxonomy" id="2841696"/>
    <lineage>
        <taxon>Bacteria</taxon>
        <taxon>Pseudomonadati</taxon>
        <taxon>Thermodesulfobacteriota</taxon>
        <taxon>Desulfobacteria</taxon>
        <taxon>Desulfobacterales</taxon>
        <taxon>Desulfobacterales incertae sedis</taxon>
        <taxon>Candidatus Desulfatibia</taxon>
    </lineage>
</organism>
<dbReference type="SMART" id="SM00116">
    <property type="entry name" value="CBS"/>
    <property type="match status" value="2"/>
</dbReference>
<dbReference type="PANTHER" id="PTHR48108:SF34">
    <property type="entry name" value="CBS DOMAIN-CONTAINING PROTEIN YHCV"/>
    <property type="match status" value="1"/>
</dbReference>
<dbReference type="PROSITE" id="PS51371">
    <property type="entry name" value="CBS"/>
    <property type="match status" value="2"/>
</dbReference>
<dbReference type="EMBL" id="JACNIG010000064">
    <property type="protein sequence ID" value="MBC8430639.1"/>
    <property type="molecule type" value="Genomic_DNA"/>
</dbReference>
<reference evidence="4 5" key="1">
    <citation type="submission" date="2020-08" db="EMBL/GenBank/DDBJ databases">
        <title>Bridging the membrane lipid divide: bacteria of the FCB group superphylum have the potential to synthesize archaeal ether lipids.</title>
        <authorList>
            <person name="Villanueva L."/>
            <person name="Von Meijenfeldt F.A.B."/>
            <person name="Westbye A.B."/>
            <person name="Yadav S."/>
            <person name="Hopmans E.C."/>
            <person name="Dutilh B.E."/>
            <person name="Sinninghe Damste J.S."/>
        </authorList>
    </citation>
    <scope>NUCLEOTIDE SEQUENCE [LARGE SCALE GENOMIC DNA]</scope>
    <source>
        <strain evidence="4">NIOZ-UU17</strain>
    </source>
</reference>
<dbReference type="Gene3D" id="3.10.580.10">
    <property type="entry name" value="CBS-domain"/>
    <property type="match status" value="1"/>
</dbReference>
<evidence type="ECO:0000313" key="4">
    <source>
        <dbReference type="EMBL" id="MBC8430639.1"/>
    </source>
</evidence>
<accession>A0A8J6TJ79</accession>
<dbReference type="CDD" id="cd04584">
    <property type="entry name" value="CBS_pair_AcuB_like"/>
    <property type="match status" value="1"/>
</dbReference>
<gene>
    <name evidence="4" type="ORF">H8D96_01845</name>
</gene>
<evidence type="ECO:0000259" key="3">
    <source>
        <dbReference type="PROSITE" id="PS51371"/>
    </source>
</evidence>
<evidence type="ECO:0000256" key="1">
    <source>
        <dbReference type="ARBA" id="ARBA00022737"/>
    </source>
</evidence>
<sequence>MKIHSLMIADPITINENASIREALEVMKVNSIRHLPVVSKGKRLKGFVTLADLKQGLIPSMVGDVTLTDLMIKDPIVVDPDDDVETAARIIYKHKIGGMPVVKNNKLVGIITETDILRAFIDMMGLLTASSRIDMVIEDKPGLFRKVLQIIHDNGGDIINVGMPAQHTDTRVYYFRLSVCDTDIIRKALEEEGFEVISATN</sequence>
<keyword evidence="1" id="KW-0677">Repeat</keyword>
<dbReference type="Pfam" id="PF00571">
    <property type="entry name" value="CBS"/>
    <property type="match status" value="2"/>
</dbReference>
<evidence type="ECO:0000313" key="5">
    <source>
        <dbReference type="Proteomes" id="UP000605201"/>
    </source>
</evidence>
<comment type="caution">
    <text evidence="4">The sequence shown here is derived from an EMBL/GenBank/DDBJ whole genome shotgun (WGS) entry which is preliminary data.</text>
</comment>
<proteinExistence type="predicted"/>
<dbReference type="SUPFAM" id="SSF54631">
    <property type="entry name" value="CBS-domain pair"/>
    <property type="match status" value="1"/>
</dbReference>
<dbReference type="PANTHER" id="PTHR48108">
    <property type="entry name" value="CBS DOMAIN-CONTAINING PROTEIN CBSX2, CHLOROPLASTIC"/>
    <property type="match status" value="1"/>
</dbReference>
<dbReference type="InterPro" id="IPR051462">
    <property type="entry name" value="CBS_domain-containing"/>
</dbReference>
<dbReference type="SUPFAM" id="SSF55021">
    <property type="entry name" value="ACT-like"/>
    <property type="match status" value="1"/>
</dbReference>
<protein>
    <submittedName>
        <fullName evidence="4">CBS domain-containing protein</fullName>
    </submittedName>
</protein>
<dbReference type="AlphaFoldDB" id="A0A8J6TJ79"/>
<name>A0A8J6TJ79_9BACT</name>